<evidence type="ECO:0000313" key="3">
    <source>
        <dbReference type="Proteomes" id="UP000030653"/>
    </source>
</evidence>
<proteinExistence type="predicted"/>
<organism evidence="2 3">
    <name type="scientific">Dacryopinax primogenitus (strain DJM 731)</name>
    <name type="common">Brown rot fungus</name>
    <dbReference type="NCBI Taxonomy" id="1858805"/>
    <lineage>
        <taxon>Eukaryota</taxon>
        <taxon>Fungi</taxon>
        <taxon>Dikarya</taxon>
        <taxon>Basidiomycota</taxon>
        <taxon>Agaricomycotina</taxon>
        <taxon>Dacrymycetes</taxon>
        <taxon>Dacrymycetales</taxon>
        <taxon>Dacrymycetaceae</taxon>
        <taxon>Dacryopinax</taxon>
    </lineage>
</organism>
<dbReference type="PANTHER" id="PTHR43157:SF31">
    <property type="entry name" value="PHOSPHATIDYLINOSITOL-GLYCAN BIOSYNTHESIS CLASS F PROTEIN"/>
    <property type="match status" value="1"/>
</dbReference>
<dbReference type="PANTHER" id="PTHR43157">
    <property type="entry name" value="PHOSPHATIDYLINOSITOL-GLYCAN BIOSYNTHESIS CLASS F PROTEIN-RELATED"/>
    <property type="match status" value="1"/>
</dbReference>
<dbReference type="OMA" id="ISGMYFA"/>
<dbReference type="Proteomes" id="UP000030653">
    <property type="component" value="Unassembled WGS sequence"/>
</dbReference>
<dbReference type="AlphaFoldDB" id="M5FNX7"/>
<dbReference type="RefSeq" id="XP_040624938.1">
    <property type="nucleotide sequence ID" value="XM_040773747.1"/>
</dbReference>
<reference evidence="2 3" key="1">
    <citation type="journal article" date="2012" name="Science">
        <title>The Paleozoic origin of enzymatic lignin decomposition reconstructed from 31 fungal genomes.</title>
        <authorList>
            <person name="Floudas D."/>
            <person name="Binder M."/>
            <person name="Riley R."/>
            <person name="Barry K."/>
            <person name="Blanchette R.A."/>
            <person name="Henrissat B."/>
            <person name="Martinez A.T."/>
            <person name="Otillar R."/>
            <person name="Spatafora J.W."/>
            <person name="Yadav J.S."/>
            <person name="Aerts A."/>
            <person name="Benoit I."/>
            <person name="Boyd A."/>
            <person name="Carlson A."/>
            <person name="Copeland A."/>
            <person name="Coutinho P.M."/>
            <person name="de Vries R.P."/>
            <person name="Ferreira P."/>
            <person name="Findley K."/>
            <person name="Foster B."/>
            <person name="Gaskell J."/>
            <person name="Glotzer D."/>
            <person name="Gorecki P."/>
            <person name="Heitman J."/>
            <person name="Hesse C."/>
            <person name="Hori C."/>
            <person name="Igarashi K."/>
            <person name="Jurgens J.A."/>
            <person name="Kallen N."/>
            <person name="Kersten P."/>
            <person name="Kohler A."/>
            <person name="Kuees U."/>
            <person name="Kumar T.K.A."/>
            <person name="Kuo A."/>
            <person name="LaButti K."/>
            <person name="Larrondo L.F."/>
            <person name="Lindquist E."/>
            <person name="Ling A."/>
            <person name="Lombard V."/>
            <person name="Lucas S."/>
            <person name="Lundell T."/>
            <person name="Martin R."/>
            <person name="McLaughlin D.J."/>
            <person name="Morgenstern I."/>
            <person name="Morin E."/>
            <person name="Murat C."/>
            <person name="Nagy L.G."/>
            <person name="Nolan M."/>
            <person name="Ohm R.A."/>
            <person name="Patyshakuliyeva A."/>
            <person name="Rokas A."/>
            <person name="Ruiz-Duenas F.J."/>
            <person name="Sabat G."/>
            <person name="Salamov A."/>
            <person name="Samejima M."/>
            <person name="Schmutz J."/>
            <person name="Slot J.C."/>
            <person name="St John F."/>
            <person name="Stenlid J."/>
            <person name="Sun H."/>
            <person name="Sun S."/>
            <person name="Syed K."/>
            <person name="Tsang A."/>
            <person name="Wiebenga A."/>
            <person name="Young D."/>
            <person name="Pisabarro A."/>
            <person name="Eastwood D.C."/>
            <person name="Martin F."/>
            <person name="Cullen D."/>
            <person name="Grigoriev I.V."/>
            <person name="Hibbett D.S."/>
        </authorList>
    </citation>
    <scope>NUCLEOTIDE SEQUENCE [LARGE SCALE GENOMIC DNA]</scope>
    <source>
        <strain evidence="2 3">DJM-731 SS1</strain>
    </source>
</reference>
<dbReference type="InterPro" id="IPR002347">
    <property type="entry name" value="SDR_fam"/>
</dbReference>
<accession>M5FNX7</accession>
<dbReference type="GeneID" id="63688809"/>
<dbReference type="STRING" id="1858805.M5FNX7"/>
<dbReference type="PRINTS" id="PR00081">
    <property type="entry name" value="GDHRDH"/>
</dbReference>
<dbReference type="InterPro" id="IPR036291">
    <property type="entry name" value="NAD(P)-bd_dom_sf"/>
</dbReference>
<name>M5FNX7_DACPD</name>
<protein>
    <submittedName>
        <fullName evidence="2">NADP-binding protein</fullName>
    </submittedName>
</protein>
<gene>
    <name evidence="2" type="ORF">DACRYDRAFT_24588</name>
</gene>
<dbReference type="GO" id="GO:0016491">
    <property type="term" value="F:oxidoreductase activity"/>
    <property type="evidence" value="ECO:0007669"/>
    <property type="project" value="UniProtKB-KW"/>
</dbReference>
<keyword evidence="1" id="KW-0560">Oxidoreductase</keyword>
<sequence length="325" mass="34926">MSCSFTASQIPSLEGKVAIVTGATRGIGEQTALQLALHGAKVYLATRNESKTSAPIQSLESEHPELKGRLVWLKTDLGSVKGCQETAKEFISKEERLDILVCNGAESMTPWEVTTEGVGRTFAVNYLGHFALVTSLLPILEHTSRLPNADVRIVNLSSMVHSSAPSITTFSSLAEFKDMCGKADGFRAKVGRYGQSKLAQLLFTRELQRRMDEQGVPIITVAVHPGSVATNGSKGFVGSFLFNLTSPFFFITPAQGALTSLFSATSSLLSPSSADREGWKGAYVLPFGKKGEASKKAGDKEMGARLWSLSEQAVKEIDEKGCISV</sequence>
<dbReference type="Gene3D" id="3.40.50.720">
    <property type="entry name" value="NAD(P)-binding Rossmann-like Domain"/>
    <property type="match status" value="1"/>
</dbReference>
<dbReference type="EMBL" id="JH795874">
    <property type="protein sequence ID" value="EJT98040.1"/>
    <property type="molecule type" value="Genomic_DNA"/>
</dbReference>
<dbReference type="Pfam" id="PF00106">
    <property type="entry name" value="adh_short"/>
    <property type="match status" value="1"/>
</dbReference>
<dbReference type="HOGENOM" id="CLU_010194_44_6_1"/>
<evidence type="ECO:0000313" key="2">
    <source>
        <dbReference type="EMBL" id="EJT98040.1"/>
    </source>
</evidence>
<evidence type="ECO:0000256" key="1">
    <source>
        <dbReference type="ARBA" id="ARBA00023002"/>
    </source>
</evidence>
<keyword evidence="3" id="KW-1185">Reference proteome</keyword>
<dbReference type="SUPFAM" id="SSF51735">
    <property type="entry name" value="NAD(P)-binding Rossmann-fold domains"/>
    <property type="match status" value="1"/>
</dbReference>
<dbReference type="OrthoDB" id="191139at2759"/>